<name>A0A2R5GRV9_9STRA</name>
<protein>
    <submittedName>
        <fullName evidence="2">Uncharacterized protein</fullName>
    </submittedName>
</protein>
<dbReference type="InParanoid" id="A0A2R5GRV9"/>
<evidence type="ECO:0000313" key="2">
    <source>
        <dbReference type="EMBL" id="GBG33617.1"/>
    </source>
</evidence>
<dbReference type="Proteomes" id="UP000241890">
    <property type="component" value="Unassembled WGS sequence"/>
</dbReference>
<proteinExistence type="predicted"/>
<accession>A0A2R5GRV9</accession>
<keyword evidence="3" id="KW-1185">Reference proteome</keyword>
<comment type="caution">
    <text evidence="2">The sequence shown here is derived from an EMBL/GenBank/DDBJ whole genome shotgun (WGS) entry which is preliminary data.</text>
</comment>
<dbReference type="EMBL" id="BEYU01000163">
    <property type="protein sequence ID" value="GBG33617.1"/>
    <property type="molecule type" value="Genomic_DNA"/>
</dbReference>
<evidence type="ECO:0000313" key="3">
    <source>
        <dbReference type="Proteomes" id="UP000241890"/>
    </source>
</evidence>
<gene>
    <name evidence="2" type="ORF">FCC1311_098402</name>
</gene>
<dbReference type="AlphaFoldDB" id="A0A2R5GRV9"/>
<sequence length="239" mass="26390">MSTIVTSVSSSSTQIVQATPAPSAFNALLDEVLKEVADLHEIDDMEGLRKLATVYFESADKEGFIFNFDEVWPHAGYARKDKAKRAIVGDRGRGGNAGGLRRDIDVQISVKPSPPSSGASSSRGQHGGQNREQILLTHRRFSHFCYSARTLQSMMVRDFVISLVKGVRKLQKAPDAGEMALVRREHRRQPVPLQLEASARERIKTCELTKAVSAKLCAPGKRMGPLIPFVHAPINEMKR</sequence>
<organism evidence="2 3">
    <name type="scientific">Hondaea fermentalgiana</name>
    <dbReference type="NCBI Taxonomy" id="2315210"/>
    <lineage>
        <taxon>Eukaryota</taxon>
        <taxon>Sar</taxon>
        <taxon>Stramenopiles</taxon>
        <taxon>Bigyra</taxon>
        <taxon>Labyrinthulomycetes</taxon>
        <taxon>Thraustochytrida</taxon>
        <taxon>Thraustochytriidae</taxon>
        <taxon>Hondaea</taxon>
    </lineage>
</organism>
<feature type="region of interest" description="Disordered" evidence="1">
    <location>
        <begin position="90"/>
        <end position="129"/>
    </location>
</feature>
<evidence type="ECO:0000256" key="1">
    <source>
        <dbReference type="SAM" id="MobiDB-lite"/>
    </source>
</evidence>
<reference evidence="2 3" key="1">
    <citation type="submission" date="2017-12" db="EMBL/GenBank/DDBJ databases">
        <title>Sequencing, de novo assembly and annotation of complete genome of a new Thraustochytrid species, strain FCC1311.</title>
        <authorList>
            <person name="Sedici K."/>
            <person name="Godart F."/>
            <person name="Aiese Cigliano R."/>
            <person name="Sanseverino W."/>
            <person name="Barakat M."/>
            <person name="Ortet P."/>
            <person name="Marechal E."/>
            <person name="Cagnac O."/>
            <person name="Amato A."/>
        </authorList>
    </citation>
    <scope>NUCLEOTIDE SEQUENCE [LARGE SCALE GENOMIC DNA]</scope>
</reference>